<dbReference type="FunFam" id="1.20.140.10:FF:000009">
    <property type="entry name" value="Acyl-CoA dehydrogenase"/>
    <property type="match status" value="1"/>
</dbReference>
<dbReference type="GO" id="GO:0005737">
    <property type="term" value="C:cytoplasm"/>
    <property type="evidence" value="ECO:0007669"/>
    <property type="project" value="TreeGrafter"/>
</dbReference>
<dbReference type="GO" id="GO:0004466">
    <property type="term" value="F:long-chain fatty acyl-CoA dehydrogenase activity"/>
    <property type="evidence" value="ECO:0007669"/>
    <property type="project" value="UniProtKB-EC"/>
</dbReference>
<proteinExistence type="inferred from homology"/>
<evidence type="ECO:0000256" key="9">
    <source>
        <dbReference type="ARBA" id="ARBA00022832"/>
    </source>
</evidence>
<evidence type="ECO:0000256" key="8">
    <source>
        <dbReference type="ARBA" id="ARBA00022827"/>
    </source>
</evidence>
<evidence type="ECO:0000256" key="4">
    <source>
        <dbReference type="ARBA" id="ARBA00012033"/>
    </source>
</evidence>
<dbReference type="EC" id="1.3.8.7" evidence="4"/>
<evidence type="ECO:0000259" key="17">
    <source>
        <dbReference type="Pfam" id="PF02771"/>
    </source>
</evidence>
<evidence type="ECO:0000256" key="10">
    <source>
        <dbReference type="ARBA" id="ARBA00023002"/>
    </source>
</evidence>
<dbReference type="GO" id="GO:0070991">
    <property type="term" value="F:medium-chain fatty acyl-CoA dehydrogenase activity"/>
    <property type="evidence" value="ECO:0007669"/>
    <property type="project" value="UniProtKB-EC"/>
</dbReference>
<dbReference type="EMBL" id="LAHO01000007">
    <property type="protein sequence ID" value="KKO45805.1"/>
    <property type="molecule type" value="Genomic_DNA"/>
</dbReference>
<comment type="catalytic activity">
    <reaction evidence="12">
        <text>a medium-chain 2,3-saturated fatty acyl-CoA + oxidized [electron-transfer flavoprotein] + H(+) = a medium-chain (2E)-enoyl-CoA + reduced [electron-transfer flavoprotein]</text>
        <dbReference type="Rhea" id="RHEA:14477"/>
        <dbReference type="Rhea" id="RHEA-COMP:10685"/>
        <dbReference type="Rhea" id="RHEA-COMP:10686"/>
        <dbReference type="ChEBI" id="CHEBI:15378"/>
        <dbReference type="ChEBI" id="CHEBI:57692"/>
        <dbReference type="ChEBI" id="CHEBI:58307"/>
        <dbReference type="ChEBI" id="CHEBI:83723"/>
        <dbReference type="ChEBI" id="CHEBI:83726"/>
        <dbReference type="EC" id="1.3.8.7"/>
    </reaction>
</comment>
<dbReference type="GO" id="GO:0050660">
    <property type="term" value="F:flavin adenine dinucleotide binding"/>
    <property type="evidence" value="ECO:0007669"/>
    <property type="project" value="InterPro"/>
</dbReference>
<evidence type="ECO:0000256" key="11">
    <source>
        <dbReference type="ARBA" id="ARBA00023098"/>
    </source>
</evidence>
<feature type="domain" description="Acyl-CoA dehydrogenase C-terminal bacterial-type" evidence="18">
    <location>
        <begin position="515"/>
        <end position="797"/>
    </location>
</feature>
<keyword evidence="15" id="KW-0812">Transmembrane</keyword>
<dbReference type="FunFam" id="1.10.540.10:FF:000004">
    <property type="entry name" value="Acyl-CoA dehydrogenase"/>
    <property type="match status" value="1"/>
</dbReference>
<gene>
    <name evidence="19" type="primary">fadE</name>
    <name evidence="19" type="ORF">WG68_08830</name>
</gene>
<dbReference type="AlphaFoldDB" id="A0A0M2V826"/>
<feature type="domain" description="Acyl-CoA dehydrogenase/oxidase N-terminal" evidence="17">
    <location>
        <begin position="134"/>
        <end position="233"/>
    </location>
</feature>
<dbReference type="InterPro" id="IPR009100">
    <property type="entry name" value="AcylCoA_DH/oxidase_NM_dom_sf"/>
</dbReference>
<dbReference type="FunFam" id="2.40.110.10:FF:000010">
    <property type="entry name" value="Acyl-CoA dehydrogenase"/>
    <property type="match status" value="1"/>
</dbReference>
<evidence type="ECO:0000256" key="13">
    <source>
        <dbReference type="ARBA" id="ARBA00049247"/>
    </source>
</evidence>
<comment type="caution">
    <text evidence="19">The sequence shown here is derived from an EMBL/GenBank/DDBJ whole genome shotgun (WGS) entry which is preliminary data.</text>
</comment>
<name>A0A0M2V826_9GAMM</name>
<dbReference type="InterPro" id="IPR047634">
    <property type="entry name" value="FadE"/>
</dbReference>
<dbReference type="Pfam" id="PF00441">
    <property type="entry name" value="Acyl-CoA_dh_1"/>
    <property type="match status" value="1"/>
</dbReference>
<keyword evidence="15" id="KW-0472">Membrane</keyword>
<comment type="pathway">
    <text evidence="2">Lipid metabolism; fatty acid beta-oxidation.</text>
</comment>
<feature type="domain" description="Acyl-CoA dehydrogenase/oxidase C-terminal" evidence="16">
    <location>
        <begin position="361"/>
        <end position="508"/>
    </location>
</feature>
<sequence>MNVFFLVLAIVVAIGVLAYYRASLTMFTVAIAALLVVGSLTGISGIIAWLVFLAIALPLNIASIRQQYITKPLLGLYRKIMPEMSTTEKEAIDAGTTWWEADLFRGNPDWHKMHNFPKPRLSAEEQAFLDGPVEELLAMVDDWHSTHERADLSPEVYDYLKSKGFFAMIIAKKYGGLEFSAYAQSCVLQKLTSKSMMLSSIVGVPNSLGPGELLQHYGTDEQKNHYLPRLAKGLDVPCFALTSPEAGSDAGAIPDFGIVCKGEWQGKEVLGMRLTWDKRYITLAPIATVLGLAFKLYDPEKLLGDKEELGITCALIPANTPGVKIGRRHFPLNVPFQNGPTQGNDIFVPLDYIIGGAPMVGQGWKMLVECLSVGRAITLPSNSTGGIKAAALATGAYARIRRQFKLPIGKMEGVEEAMARIGGYAYMADASTTMSVGAIDLGEKPSVISAITKYHMTERMRTAINDAMDVHGGKGICMGPNNYLARGYQGAPVAITVEGANILTRNMIIYGQGAIRCHPYVLAELQAAQLDDQGAAVTAFDKALFGHIGFAISNFFRTFWLSLSGGIFSHAPYSDATAKYYRQMNRFSAAMALMSDVAMGTLGGDLKRRERISARLGDILSMLYLTSAVLKRYNDEGRQVQDLPLVQWCCEDNLAKAQLALDELFNNFPNRLVGVVLKRVVFPWGRTLRKASDQVEHQVARIMQTPCEARSRLGLHLYLTNEPGNQLGRVEQVLLDILAVEPLFDKVAKAANKRLPFYRLHEVADLGLELGVISQEEAAKLRIAEEGRLFVINVDDFEPDYLAADNSLTQQPNGADALNQEQSKKTKAA</sequence>
<evidence type="ECO:0000313" key="19">
    <source>
        <dbReference type="EMBL" id="KKO45805.1"/>
    </source>
</evidence>
<dbReference type="PANTHER" id="PTHR48083:SF18">
    <property type="entry name" value="ACYL-COENZYME A DEHYDROGENASE"/>
    <property type="match status" value="1"/>
</dbReference>
<dbReference type="PATRIC" id="fig|336831.14.peg.2739"/>
<dbReference type="CDD" id="cd00567">
    <property type="entry name" value="ACAD"/>
    <property type="match status" value="1"/>
</dbReference>
<dbReference type="RefSeq" id="WP_046557323.1">
    <property type="nucleotide sequence ID" value="NZ_LAHO01000007.1"/>
</dbReference>
<evidence type="ECO:0000256" key="5">
    <source>
        <dbReference type="ARBA" id="ARBA00012040"/>
    </source>
</evidence>
<evidence type="ECO:0000256" key="2">
    <source>
        <dbReference type="ARBA" id="ARBA00005005"/>
    </source>
</evidence>
<accession>A0A0M2V826</accession>
<comment type="similarity">
    <text evidence="3">Belongs to the acyl-CoA dehydrogenase family.</text>
</comment>
<dbReference type="NCBIfam" id="NF009586">
    <property type="entry name" value="PRK13026.1"/>
    <property type="match status" value="1"/>
</dbReference>
<protein>
    <recommendedName>
        <fullName evidence="6">Acyl-coenzyme A dehydrogenase</fullName>
        <ecNumber evidence="4">1.3.8.7</ecNumber>
        <ecNumber evidence="5">1.3.8.8</ecNumber>
    </recommendedName>
</protein>
<keyword evidence="10" id="KW-0560">Oxidoreductase</keyword>
<evidence type="ECO:0000256" key="15">
    <source>
        <dbReference type="SAM" id="Phobius"/>
    </source>
</evidence>
<evidence type="ECO:0000313" key="20">
    <source>
        <dbReference type="Proteomes" id="UP000034228"/>
    </source>
</evidence>
<evidence type="ECO:0000256" key="14">
    <source>
        <dbReference type="SAM" id="MobiDB-lite"/>
    </source>
</evidence>
<dbReference type="PANTHER" id="PTHR48083">
    <property type="entry name" value="MEDIUM-CHAIN SPECIFIC ACYL-COA DEHYDROGENASE, MITOCHONDRIAL-RELATED"/>
    <property type="match status" value="1"/>
</dbReference>
<dbReference type="InterPro" id="IPR046373">
    <property type="entry name" value="Acyl-CoA_Oxase/DH_mid-dom_sf"/>
</dbReference>
<evidence type="ECO:0000256" key="7">
    <source>
        <dbReference type="ARBA" id="ARBA00022630"/>
    </source>
</evidence>
<dbReference type="EC" id="1.3.8.8" evidence="5"/>
<dbReference type="STRING" id="336831.WG68_08830"/>
<dbReference type="Gene3D" id="1.20.140.10">
    <property type="entry name" value="Butyryl-CoA Dehydrogenase, subunit A, domain 3"/>
    <property type="match status" value="1"/>
</dbReference>
<keyword evidence="8" id="KW-0274">FAD</keyword>
<dbReference type="InterPro" id="IPR015396">
    <property type="entry name" value="FadE_C"/>
</dbReference>
<dbReference type="InterPro" id="IPR009075">
    <property type="entry name" value="AcylCo_DH/oxidase_C"/>
</dbReference>
<reference evidence="19 20" key="1">
    <citation type="submission" date="2015-03" db="EMBL/GenBank/DDBJ databases">
        <title>Draft genome sequences of two protease-producing strains of Arsukibacterium isolated from two cold and alkaline environments.</title>
        <authorList>
            <person name="Lylloff J.E."/>
            <person name="Skov L.B."/>
            <person name="Jepsen M."/>
            <person name="Hallin P.F."/>
            <person name="Sorensen S.J."/>
            <person name="Stougaard P."/>
            <person name="Glaring M.A."/>
        </authorList>
    </citation>
    <scope>NUCLEOTIDE SEQUENCE [LARGE SCALE GENOMIC DNA]</scope>
    <source>
        <strain evidence="19 20">GCM72</strain>
    </source>
</reference>
<dbReference type="NCBIfam" id="NF038187">
    <property type="entry name" value="FadE_coli"/>
    <property type="match status" value="1"/>
</dbReference>
<dbReference type="UniPathway" id="UPA00659"/>
<feature type="region of interest" description="Disordered" evidence="14">
    <location>
        <begin position="806"/>
        <end position="829"/>
    </location>
</feature>
<organism evidence="19 20">
    <name type="scientific">Arsukibacterium ikkense</name>
    <dbReference type="NCBI Taxonomy" id="336831"/>
    <lineage>
        <taxon>Bacteria</taxon>
        <taxon>Pseudomonadati</taxon>
        <taxon>Pseudomonadota</taxon>
        <taxon>Gammaproteobacteria</taxon>
        <taxon>Chromatiales</taxon>
        <taxon>Chromatiaceae</taxon>
        <taxon>Arsukibacterium</taxon>
    </lineage>
</organism>
<evidence type="ECO:0000256" key="6">
    <source>
        <dbReference type="ARBA" id="ARBA00020144"/>
    </source>
</evidence>
<dbReference type="InterPro" id="IPR037069">
    <property type="entry name" value="AcylCoA_DH/ox_N_sf"/>
</dbReference>
<dbReference type="Pfam" id="PF09317">
    <property type="entry name" value="ACDH_C"/>
    <property type="match status" value="1"/>
</dbReference>
<keyword evidence="20" id="KW-1185">Reference proteome</keyword>
<evidence type="ECO:0000256" key="12">
    <source>
        <dbReference type="ARBA" id="ARBA00047882"/>
    </source>
</evidence>
<dbReference type="OrthoDB" id="9802447at2"/>
<dbReference type="SUPFAM" id="SSF47203">
    <property type="entry name" value="Acyl-CoA dehydrogenase C-terminal domain-like"/>
    <property type="match status" value="1"/>
</dbReference>
<keyword evidence="9" id="KW-0276">Fatty acid metabolism</keyword>
<keyword evidence="11" id="KW-0443">Lipid metabolism</keyword>
<evidence type="ECO:0000256" key="1">
    <source>
        <dbReference type="ARBA" id="ARBA00001974"/>
    </source>
</evidence>
<keyword evidence="7" id="KW-0285">Flavoprotein</keyword>
<dbReference type="Gene3D" id="2.40.110.10">
    <property type="entry name" value="Butyryl-CoA Dehydrogenase, subunit A, domain 2"/>
    <property type="match status" value="1"/>
</dbReference>
<comment type="cofactor">
    <cofactor evidence="1">
        <name>FAD</name>
        <dbReference type="ChEBI" id="CHEBI:57692"/>
    </cofactor>
</comment>
<keyword evidence="15" id="KW-1133">Transmembrane helix</keyword>
<evidence type="ECO:0000259" key="16">
    <source>
        <dbReference type="Pfam" id="PF00441"/>
    </source>
</evidence>
<evidence type="ECO:0000259" key="18">
    <source>
        <dbReference type="Pfam" id="PF09317"/>
    </source>
</evidence>
<dbReference type="Pfam" id="PF02771">
    <property type="entry name" value="Acyl-CoA_dh_N"/>
    <property type="match status" value="1"/>
</dbReference>
<dbReference type="NCBIfam" id="NF007000">
    <property type="entry name" value="PRK09463.1"/>
    <property type="match status" value="1"/>
</dbReference>
<dbReference type="Proteomes" id="UP000034228">
    <property type="component" value="Unassembled WGS sequence"/>
</dbReference>
<dbReference type="GO" id="GO:0033539">
    <property type="term" value="P:fatty acid beta-oxidation using acyl-CoA dehydrogenase"/>
    <property type="evidence" value="ECO:0007669"/>
    <property type="project" value="InterPro"/>
</dbReference>
<dbReference type="SUPFAM" id="SSF56645">
    <property type="entry name" value="Acyl-CoA dehydrogenase NM domain-like"/>
    <property type="match status" value="1"/>
</dbReference>
<comment type="catalytic activity">
    <reaction evidence="13">
        <text>a long-chain 2,3-saturated fatty acyl-CoA + oxidized [electron-transfer flavoprotein] + H(+) = a long-chain (2E)-enoyl-CoA + reduced [electron-transfer flavoprotein]</text>
        <dbReference type="Rhea" id="RHEA:17721"/>
        <dbReference type="Rhea" id="RHEA-COMP:10685"/>
        <dbReference type="Rhea" id="RHEA-COMP:10686"/>
        <dbReference type="ChEBI" id="CHEBI:15378"/>
        <dbReference type="ChEBI" id="CHEBI:57692"/>
        <dbReference type="ChEBI" id="CHEBI:58307"/>
        <dbReference type="ChEBI" id="CHEBI:83721"/>
        <dbReference type="ChEBI" id="CHEBI:83727"/>
        <dbReference type="EC" id="1.3.8.8"/>
    </reaction>
</comment>
<dbReference type="InterPro" id="IPR050741">
    <property type="entry name" value="Acyl-CoA_dehydrogenase"/>
</dbReference>
<dbReference type="Gene3D" id="1.10.540.10">
    <property type="entry name" value="Acyl-CoA dehydrogenase/oxidase, N-terminal domain"/>
    <property type="match status" value="1"/>
</dbReference>
<dbReference type="InterPro" id="IPR013786">
    <property type="entry name" value="AcylCoA_DH/ox_N"/>
</dbReference>
<feature type="transmembrane region" description="Helical" evidence="15">
    <location>
        <begin position="28"/>
        <end position="57"/>
    </location>
</feature>
<evidence type="ECO:0000256" key="3">
    <source>
        <dbReference type="ARBA" id="ARBA00009347"/>
    </source>
</evidence>
<dbReference type="InterPro" id="IPR036250">
    <property type="entry name" value="AcylCo_DH-like_C"/>
</dbReference>